<dbReference type="EMBL" id="CM047744">
    <property type="protein sequence ID" value="KAJ0027790.1"/>
    <property type="molecule type" value="Genomic_DNA"/>
</dbReference>
<evidence type="ECO:0000313" key="1">
    <source>
        <dbReference type="EMBL" id="KAJ0027790.1"/>
    </source>
</evidence>
<reference evidence="2" key="1">
    <citation type="journal article" date="2023" name="G3 (Bethesda)">
        <title>Genome assembly and association tests identify interacting loci associated with vigor, precocity, and sex in interspecific pistachio rootstocks.</title>
        <authorList>
            <person name="Palmer W."/>
            <person name="Jacygrad E."/>
            <person name="Sagayaradj S."/>
            <person name="Cavanaugh K."/>
            <person name="Han R."/>
            <person name="Bertier L."/>
            <person name="Beede B."/>
            <person name="Kafkas S."/>
            <person name="Golino D."/>
            <person name="Preece J."/>
            <person name="Michelmore R."/>
        </authorList>
    </citation>
    <scope>NUCLEOTIDE SEQUENCE [LARGE SCALE GENOMIC DNA]</scope>
</reference>
<evidence type="ECO:0000313" key="2">
    <source>
        <dbReference type="Proteomes" id="UP001163603"/>
    </source>
</evidence>
<dbReference type="Proteomes" id="UP001163603">
    <property type="component" value="Chromosome 9"/>
</dbReference>
<comment type="caution">
    <text evidence="1">The sequence shown here is derived from an EMBL/GenBank/DDBJ whole genome shotgun (WGS) entry which is preliminary data.</text>
</comment>
<name>A0ACC0Y236_9ROSI</name>
<sequence>MASDKKRISIIGGKELDLHWLFVEVTSRGGIKKGRFVPTMTAPSSRDRFATSLRNASSSMTSSSQRSSKSVMQRLFCVQQLTILFQIHR</sequence>
<organism evidence="1 2">
    <name type="scientific">Pistacia integerrima</name>
    <dbReference type="NCBI Taxonomy" id="434235"/>
    <lineage>
        <taxon>Eukaryota</taxon>
        <taxon>Viridiplantae</taxon>
        <taxon>Streptophyta</taxon>
        <taxon>Embryophyta</taxon>
        <taxon>Tracheophyta</taxon>
        <taxon>Spermatophyta</taxon>
        <taxon>Magnoliopsida</taxon>
        <taxon>eudicotyledons</taxon>
        <taxon>Gunneridae</taxon>
        <taxon>Pentapetalae</taxon>
        <taxon>rosids</taxon>
        <taxon>malvids</taxon>
        <taxon>Sapindales</taxon>
        <taxon>Anacardiaceae</taxon>
        <taxon>Pistacia</taxon>
    </lineage>
</organism>
<accession>A0ACC0Y236</accession>
<gene>
    <name evidence="1" type="ORF">Pint_35699</name>
</gene>
<proteinExistence type="predicted"/>
<protein>
    <submittedName>
        <fullName evidence="1">Uncharacterized protein</fullName>
    </submittedName>
</protein>
<keyword evidence="2" id="KW-1185">Reference proteome</keyword>